<evidence type="ECO:0000256" key="6">
    <source>
        <dbReference type="ARBA" id="ARBA00023157"/>
    </source>
</evidence>
<reference evidence="10" key="1">
    <citation type="submission" date="2025-08" db="UniProtKB">
        <authorList>
            <consortium name="Ensembl"/>
        </authorList>
    </citation>
    <scope>IDENTIFICATION</scope>
</reference>
<dbReference type="InterPro" id="IPR043504">
    <property type="entry name" value="Peptidase_S1_PA_chymotrypsin"/>
</dbReference>
<evidence type="ECO:0000259" key="9">
    <source>
        <dbReference type="PROSITE" id="PS50240"/>
    </source>
</evidence>
<keyword evidence="1 7" id="KW-0645">Protease</keyword>
<keyword evidence="3 7" id="KW-0378">Hydrolase</keyword>
<evidence type="ECO:0000256" key="7">
    <source>
        <dbReference type="RuleBase" id="RU363034"/>
    </source>
</evidence>
<dbReference type="FunFam" id="2.40.10.10:FF:000068">
    <property type="entry name" value="transmembrane protease serine 2"/>
    <property type="match status" value="1"/>
</dbReference>
<gene>
    <name evidence="10" type="primary">LOC115516321</name>
</gene>
<dbReference type="SUPFAM" id="SSF50494">
    <property type="entry name" value="Trypsin-like serine proteases"/>
    <property type="match status" value="1"/>
</dbReference>
<dbReference type="PROSITE" id="PS50240">
    <property type="entry name" value="TRYPSIN_DOM"/>
    <property type="match status" value="1"/>
</dbReference>
<dbReference type="GeneID" id="115516321"/>
<proteinExistence type="predicted"/>
<name>A0A667IES9_LYNCA</name>
<evidence type="ECO:0000313" key="11">
    <source>
        <dbReference type="Proteomes" id="UP000472241"/>
    </source>
</evidence>
<feature type="chain" id="PRO_5025523288" evidence="8">
    <location>
        <begin position="19"/>
        <end position="263"/>
    </location>
</feature>
<organism evidence="10 11">
    <name type="scientific">Lynx canadensis</name>
    <name type="common">Canada lynx</name>
    <name type="synonym">Felis canadensis</name>
    <dbReference type="NCBI Taxonomy" id="61383"/>
    <lineage>
        <taxon>Eukaryota</taxon>
        <taxon>Metazoa</taxon>
        <taxon>Chordata</taxon>
        <taxon>Craniata</taxon>
        <taxon>Vertebrata</taxon>
        <taxon>Euteleostomi</taxon>
        <taxon>Mammalia</taxon>
        <taxon>Eutheria</taxon>
        <taxon>Laurasiatheria</taxon>
        <taxon>Carnivora</taxon>
        <taxon>Feliformia</taxon>
        <taxon>Felidae</taxon>
        <taxon>Felinae</taxon>
        <taxon>Lynx</taxon>
    </lineage>
</organism>
<evidence type="ECO:0000256" key="2">
    <source>
        <dbReference type="ARBA" id="ARBA00022729"/>
    </source>
</evidence>
<dbReference type="Gene3D" id="2.40.10.10">
    <property type="entry name" value="Trypsin-like serine proteases"/>
    <property type="match status" value="2"/>
</dbReference>
<feature type="signal peptide" evidence="8">
    <location>
        <begin position="1"/>
        <end position="18"/>
    </location>
</feature>
<dbReference type="CDD" id="cd00190">
    <property type="entry name" value="Tryp_SPc"/>
    <property type="match status" value="1"/>
</dbReference>
<evidence type="ECO:0000256" key="3">
    <source>
        <dbReference type="ARBA" id="ARBA00022801"/>
    </source>
</evidence>
<evidence type="ECO:0000313" key="10">
    <source>
        <dbReference type="Ensembl" id="ENSLCNP00005032365.1"/>
    </source>
</evidence>
<feature type="domain" description="Peptidase S1" evidence="9">
    <location>
        <begin position="34"/>
        <end position="257"/>
    </location>
</feature>
<dbReference type="InterPro" id="IPR001254">
    <property type="entry name" value="Trypsin_dom"/>
</dbReference>
<dbReference type="Proteomes" id="UP000472241">
    <property type="component" value="Unplaced"/>
</dbReference>
<keyword evidence="5" id="KW-0865">Zymogen</keyword>
<evidence type="ECO:0000256" key="1">
    <source>
        <dbReference type="ARBA" id="ARBA00022670"/>
    </source>
</evidence>
<reference evidence="10" key="2">
    <citation type="submission" date="2025-09" db="UniProtKB">
        <authorList>
            <consortium name="Ensembl"/>
        </authorList>
    </citation>
    <scope>IDENTIFICATION</scope>
</reference>
<dbReference type="RefSeq" id="XP_030174711.1">
    <property type="nucleotide sequence ID" value="XM_030318851.1"/>
</dbReference>
<dbReference type="Pfam" id="PF00089">
    <property type="entry name" value="Trypsin"/>
    <property type="match status" value="1"/>
</dbReference>
<dbReference type="PROSITE" id="PS00134">
    <property type="entry name" value="TRYPSIN_HIS"/>
    <property type="match status" value="1"/>
</dbReference>
<dbReference type="GO" id="GO:0004252">
    <property type="term" value="F:serine-type endopeptidase activity"/>
    <property type="evidence" value="ECO:0007669"/>
    <property type="project" value="InterPro"/>
</dbReference>
<dbReference type="InterPro" id="IPR009003">
    <property type="entry name" value="Peptidase_S1_PA"/>
</dbReference>
<sequence length="263" mass="28993">MQPLLLLLALLLPLEARTAVPSHPIHQPFLSEEIIGGHEAKPHSRPYMVFVQFLVGNSKKRCGGTLVNEDFVLTAAHCLGSSINITLGAHNIKKQEKTQQIIPVRRAIPHPDYNPKNYSNDIMLLQLVKKAKLTAAVRPLGLPKGKDRVRPGQVCSVAGWGRMAMGTLATTLQEVELIVQEDRECRSRFRGYYMGATQICVGDPKKMKTSFKGDSGGPLVCNNVAQGTFSYGNGNGTPPGVFDKVSHFLPWIKRIMKHFSQQA</sequence>
<dbReference type="SMART" id="SM00020">
    <property type="entry name" value="Tryp_SPc"/>
    <property type="match status" value="1"/>
</dbReference>
<dbReference type="InterPro" id="IPR018114">
    <property type="entry name" value="TRYPSIN_HIS"/>
</dbReference>
<keyword evidence="11" id="KW-1185">Reference proteome</keyword>
<accession>A0A667IES9</accession>
<evidence type="ECO:0000256" key="8">
    <source>
        <dbReference type="SAM" id="SignalP"/>
    </source>
</evidence>
<keyword evidence="2 8" id="KW-0732">Signal</keyword>
<dbReference type="PANTHER" id="PTHR24271:SF70">
    <property type="entry name" value="GRANZYME H"/>
    <property type="match status" value="1"/>
</dbReference>
<dbReference type="AlphaFoldDB" id="A0A667IES9"/>
<dbReference type="PROSITE" id="PS00135">
    <property type="entry name" value="TRYPSIN_SER"/>
    <property type="match status" value="1"/>
</dbReference>
<dbReference type="GO" id="GO:0005737">
    <property type="term" value="C:cytoplasm"/>
    <property type="evidence" value="ECO:0007669"/>
    <property type="project" value="TreeGrafter"/>
</dbReference>
<dbReference type="GO" id="GO:0006508">
    <property type="term" value="P:proteolysis"/>
    <property type="evidence" value="ECO:0007669"/>
    <property type="project" value="UniProtKB-KW"/>
</dbReference>
<dbReference type="InterPro" id="IPR001314">
    <property type="entry name" value="Peptidase_S1A"/>
</dbReference>
<keyword evidence="6" id="KW-1015">Disulfide bond</keyword>
<evidence type="ECO:0000256" key="5">
    <source>
        <dbReference type="ARBA" id="ARBA00023145"/>
    </source>
</evidence>
<dbReference type="FunFam" id="2.40.10.10:FF:000014">
    <property type="entry name" value="Complement factor D"/>
    <property type="match status" value="1"/>
</dbReference>
<protein>
    <submittedName>
        <fullName evidence="10">Granzyme H-like</fullName>
    </submittedName>
</protein>
<evidence type="ECO:0000256" key="4">
    <source>
        <dbReference type="ARBA" id="ARBA00022825"/>
    </source>
</evidence>
<dbReference type="PANTHER" id="PTHR24271">
    <property type="entry name" value="KALLIKREIN-RELATED"/>
    <property type="match status" value="1"/>
</dbReference>
<dbReference type="PRINTS" id="PR00722">
    <property type="entry name" value="CHYMOTRYPSIN"/>
</dbReference>
<dbReference type="InterPro" id="IPR033116">
    <property type="entry name" value="TRYPSIN_SER"/>
</dbReference>
<keyword evidence="4 7" id="KW-0720">Serine protease</keyword>
<dbReference type="Ensembl" id="ENSLCNT00005036139.1">
    <property type="protein sequence ID" value="ENSLCNP00005032365.1"/>
    <property type="gene ID" value="ENSLCNG00005021078.1"/>
</dbReference>